<dbReference type="Proteomes" id="UP000030645">
    <property type="component" value="Unassembled WGS sequence"/>
</dbReference>
<evidence type="ECO:0000313" key="1">
    <source>
        <dbReference type="EMBL" id="EXB53853.1"/>
    </source>
</evidence>
<evidence type="ECO:0000313" key="2">
    <source>
        <dbReference type="Proteomes" id="UP000030645"/>
    </source>
</evidence>
<organism evidence="1 2">
    <name type="scientific">Morus notabilis</name>
    <dbReference type="NCBI Taxonomy" id="981085"/>
    <lineage>
        <taxon>Eukaryota</taxon>
        <taxon>Viridiplantae</taxon>
        <taxon>Streptophyta</taxon>
        <taxon>Embryophyta</taxon>
        <taxon>Tracheophyta</taxon>
        <taxon>Spermatophyta</taxon>
        <taxon>Magnoliopsida</taxon>
        <taxon>eudicotyledons</taxon>
        <taxon>Gunneridae</taxon>
        <taxon>Pentapetalae</taxon>
        <taxon>rosids</taxon>
        <taxon>fabids</taxon>
        <taxon>Rosales</taxon>
        <taxon>Moraceae</taxon>
        <taxon>Moreae</taxon>
        <taxon>Morus</taxon>
    </lineage>
</organism>
<dbReference type="EMBL" id="KE344128">
    <property type="protein sequence ID" value="EXB53853.1"/>
    <property type="molecule type" value="Genomic_DNA"/>
</dbReference>
<accession>W9QTJ8</accession>
<keyword evidence="2" id="KW-1185">Reference proteome</keyword>
<proteinExistence type="predicted"/>
<protein>
    <submittedName>
        <fullName evidence="1">Uncharacterized protein</fullName>
    </submittedName>
</protein>
<gene>
    <name evidence="1" type="ORF">L484_006773</name>
</gene>
<dbReference type="AlphaFoldDB" id="W9QTJ8"/>
<reference evidence="2" key="1">
    <citation type="submission" date="2013-01" db="EMBL/GenBank/DDBJ databases">
        <title>Draft Genome Sequence of a Mulberry Tree, Morus notabilis C.K. Schneid.</title>
        <authorList>
            <person name="He N."/>
            <person name="Zhao S."/>
        </authorList>
    </citation>
    <scope>NUCLEOTIDE SEQUENCE</scope>
</reference>
<name>W9QTJ8_9ROSA</name>
<sequence>MRFEKHKQSTKINKIFKGVFGMRSPNLSLRLSPIYSHAAADHQKCTADHDAANHQKRTTVAGLFLPPPPEANSFHHEYNSTGLYFWAKEEVQI</sequence>